<comment type="caution">
    <text evidence="1">The sequence shown here is derived from an EMBL/GenBank/DDBJ whole genome shotgun (WGS) entry which is preliminary data.</text>
</comment>
<accession>A0AAV9RHD5</accession>
<dbReference type="EMBL" id="JAHHUM010001825">
    <property type="protein sequence ID" value="KAK5608322.1"/>
    <property type="molecule type" value="Genomic_DNA"/>
</dbReference>
<gene>
    <name evidence="1" type="ORF">CRENBAI_000776</name>
</gene>
<evidence type="ECO:0000313" key="1">
    <source>
        <dbReference type="EMBL" id="KAK5608322.1"/>
    </source>
</evidence>
<name>A0AAV9RHD5_9TELE</name>
<organism evidence="1 2">
    <name type="scientific">Crenichthys baileyi</name>
    <name type="common">White River springfish</name>
    <dbReference type="NCBI Taxonomy" id="28760"/>
    <lineage>
        <taxon>Eukaryota</taxon>
        <taxon>Metazoa</taxon>
        <taxon>Chordata</taxon>
        <taxon>Craniata</taxon>
        <taxon>Vertebrata</taxon>
        <taxon>Euteleostomi</taxon>
        <taxon>Actinopterygii</taxon>
        <taxon>Neopterygii</taxon>
        <taxon>Teleostei</taxon>
        <taxon>Neoteleostei</taxon>
        <taxon>Acanthomorphata</taxon>
        <taxon>Ovalentaria</taxon>
        <taxon>Atherinomorphae</taxon>
        <taxon>Cyprinodontiformes</taxon>
        <taxon>Goodeidae</taxon>
        <taxon>Crenichthys</taxon>
    </lineage>
</organism>
<sequence length="157" mass="17739">MQLRAQNDCSTAVFYQHRSEPATLSCCMLLQGMVHTCSLQLNQKMDAALASGDVIRETYYQRRTGIRDYRQWADASARGGLVKQRPVVTQHALVLRRHDASTLPHPLLQSGRPAQRAAAERTWTHMNVFVSPSNRDMRSAVALARHGIPRRSNTCQR</sequence>
<dbReference type="Proteomes" id="UP001311232">
    <property type="component" value="Unassembled WGS sequence"/>
</dbReference>
<keyword evidence="2" id="KW-1185">Reference proteome</keyword>
<reference evidence="1 2" key="1">
    <citation type="submission" date="2021-06" db="EMBL/GenBank/DDBJ databases">
        <authorList>
            <person name="Palmer J.M."/>
        </authorList>
    </citation>
    <scope>NUCLEOTIDE SEQUENCE [LARGE SCALE GENOMIC DNA]</scope>
    <source>
        <strain evidence="1 2">MEX-2019</strain>
        <tissue evidence="1">Muscle</tissue>
    </source>
</reference>
<evidence type="ECO:0000313" key="2">
    <source>
        <dbReference type="Proteomes" id="UP001311232"/>
    </source>
</evidence>
<proteinExistence type="predicted"/>
<dbReference type="AlphaFoldDB" id="A0AAV9RHD5"/>
<protein>
    <submittedName>
        <fullName evidence="1">Uncharacterized protein</fullName>
    </submittedName>
</protein>